<dbReference type="InterPro" id="IPR038577">
    <property type="entry name" value="GT10-like_C_sf"/>
</dbReference>
<evidence type="ECO:0000256" key="4">
    <source>
        <dbReference type="ARBA" id="ARBA00022676"/>
    </source>
</evidence>
<comment type="similarity">
    <text evidence="3 12">Belongs to the glycosyltransferase 10 family.</text>
</comment>
<keyword evidence="10 12" id="KW-0472">Membrane</keyword>
<evidence type="ECO:0000313" key="16">
    <source>
        <dbReference type="Proteomes" id="UP000076420"/>
    </source>
</evidence>
<evidence type="ECO:0000256" key="3">
    <source>
        <dbReference type="ARBA" id="ARBA00008919"/>
    </source>
</evidence>
<dbReference type="InterPro" id="IPR031481">
    <property type="entry name" value="Glyco_tran_10_N"/>
</dbReference>
<dbReference type="UniPathway" id="UPA00378"/>
<feature type="transmembrane region" description="Helical" evidence="12">
    <location>
        <begin position="9"/>
        <end position="26"/>
    </location>
</feature>
<dbReference type="Pfam" id="PF17039">
    <property type="entry name" value="Glyco_tran_10_N"/>
    <property type="match status" value="1"/>
</dbReference>
<reference evidence="15" key="1">
    <citation type="submission" date="2020-05" db="UniProtKB">
        <authorList>
            <consortium name="EnsemblMetazoa"/>
        </authorList>
    </citation>
    <scope>IDENTIFICATION</scope>
    <source>
        <strain evidence="15">BB02</strain>
    </source>
</reference>
<keyword evidence="5 12" id="KW-0808">Transferase</keyword>
<dbReference type="GO" id="GO:0008417">
    <property type="term" value="F:fucosyltransferase activity"/>
    <property type="evidence" value="ECO:0007669"/>
    <property type="project" value="InterPro"/>
</dbReference>
<dbReference type="AlphaFoldDB" id="A0A2C9JH55"/>
<proteinExistence type="inferred from homology"/>
<evidence type="ECO:0000259" key="14">
    <source>
        <dbReference type="Pfam" id="PF17039"/>
    </source>
</evidence>
<dbReference type="EnsemblMetazoa" id="BGLB002462-RB">
    <property type="protein sequence ID" value="BGLB002462-PB"/>
    <property type="gene ID" value="BGLB002462"/>
</dbReference>
<evidence type="ECO:0000256" key="7">
    <source>
        <dbReference type="ARBA" id="ARBA00022968"/>
    </source>
</evidence>
<feature type="domain" description="Fucosyltransferase C-terminal" evidence="13">
    <location>
        <begin position="312"/>
        <end position="502"/>
    </location>
</feature>
<evidence type="ECO:0000259" key="13">
    <source>
        <dbReference type="Pfam" id="PF00852"/>
    </source>
</evidence>
<evidence type="ECO:0000256" key="5">
    <source>
        <dbReference type="ARBA" id="ARBA00022679"/>
    </source>
</evidence>
<evidence type="ECO:0000256" key="10">
    <source>
        <dbReference type="ARBA" id="ARBA00023136"/>
    </source>
</evidence>
<comment type="pathway">
    <text evidence="2">Protein modification; protein glycosylation.</text>
</comment>
<dbReference type="OrthoDB" id="6085082at2759"/>
<keyword evidence="9 12" id="KW-0333">Golgi apparatus</keyword>
<organism evidence="15 16">
    <name type="scientific">Biomphalaria glabrata</name>
    <name type="common">Bloodfluke planorb</name>
    <name type="synonym">Freshwater snail</name>
    <dbReference type="NCBI Taxonomy" id="6526"/>
    <lineage>
        <taxon>Eukaryota</taxon>
        <taxon>Metazoa</taxon>
        <taxon>Spiralia</taxon>
        <taxon>Lophotrochozoa</taxon>
        <taxon>Mollusca</taxon>
        <taxon>Gastropoda</taxon>
        <taxon>Heterobranchia</taxon>
        <taxon>Euthyneura</taxon>
        <taxon>Panpulmonata</taxon>
        <taxon>Hygrophila</taxon>
        <taxon>Lymnaeoidea</taxon>
        <taxon>Planorbidae</taxon>
        <taxon>Biomphalaria</taxon>
    </lineage>
</organism>
<dbReference type="STRING" id="6526.A0A2C9JH55"/>
<evidence type="ECO:0000313" key="15">
    <source>
        <dbReference type="EnsemblMetazoa" id="BGLB002462-PC"/>
    </source>
</evidence>
<evidence type="ECO:0000256" key="1">
    <source>
        <dbReference type="ARBA" id="ARBA00004323"/>
    </source>
</evidence>
<dbReference type="Proteomes" id="UP000076420">
    <property type="component" value="Unassembled WGS sequence"/>
</dbReference>
<accession>A0A2C9JH55</accession>
<keyword evidence="8 12" id="KW-1133">Transmembrane helix</keyword>
<dbReference type="GO" id="GO:0032580">
    <property type="term" value="C:Golgi cisterna membrane"/>
    <property type="evidence" value="ECO:0007669"/>
    <property type="project" value="UniProtKB-SubCell"/>
</dbReference>
<sequence length="516" mass="61404">MNTGCHKKLFLIVFIGFLVLSLFWMLNSPANWTNNQTPETSQTNNLTLHLKDNLLNHTISIHGNETKKTQDTIQSYISTHFNNSFVRLIRRYLTPITKFLHEESLFNDSISEHILRSGLGFKPYTTEKNEEIWIENGVQYRPYPFLEKADNPFYTSEFEAFVPFNKTEFFEGDVASMSRDITDKKIILWWQHKYGQGPITGLNLLRACPDFPCVVTSERKYTKNSSALLVNSQFVNNERPPPKRSEQVFVHYQIEAPSHYWLYGYFFDPSKGWNDIFNWTMSYRMDADIVTYHGIVRRRRVEPKKHYQEILSRKKGVVAWMVSSCNAYSRRQDYVKELQKYVPVDIYGNCGPLKCSRNKDKDCLQDFSLKYKFYLAFENRFCKDYITEKLFKYLDSDMIIIARGYNTYSRLLPSEIFLNTANFKSPKELADRILYLNSHDQEYVQMLKEKDKYFSIYEDYPLIHTSPMYIEHRYESVPMCELCQRLWNLEKYSKEVKDMGEWFNKKEYQCHDAQDL</sequence>
<feature type="domain" description="Fucosyltransferase N-terminal" evidence="14">
    <location>
        <begin position="183"/>
        <end position="293"/>
    </location>
</feature>
<evidence type="ECO:0000256" key="6">
    <source>
        <dbReference type="ARBA" id="ARBA00022692"/>
    </source>
</evidence>
<dbReference type="Gene3D" id="3.40.50.11660">
    <property type="entry name" value="Glycosyl transferase family 10, C-terminal domain"/>
    <property type="match status" value="1"/>
</dbReference>
<evidence type="ECO:0000256" key="2">
    <source>
        <dbReference type="ARBA" id="ARBA00004922"/>
    </source>
</evidence>
<dbReference type="InterPro" id="IPR001503">
    <property type="entry name" value="Glyco_trans_10"/>
</dbReference>
<dbReference type="RefSeq" id="XP_013072913.2">
    <property type="nucleotide sequence ID" value="XM_013217459.2"/>
</dbReference>
<dbReference type="SUPFAM" id="SSF53756">
    <property type="entry name" value="UDP-Glycosyltransferase/glycogen phosphorylase"/>
    <property type="match status" value="1"/>
</dbReference>
<dbReference type="PANTHER" id="PTHR48438">
    <property type="entry name" value="ALPHA-(1,3)-FUCOSYLTRANSFERASE C-RELATED"/>
    <property type="match status" value="1"/>
</dbReference>
<keyword evidence="11" id="KW-0325">Glycoprotein</keyword>
<comment type="subcellular location">
    <subcellularLocation>
        <location evidence="1">Golgi apparatus membrane</location>
        <topology evidence="1">Single-pass type II membrane protein</topology>
    </subcellularLocation>
    <subcellularLocation>
        <location evidence="12">Golgi apparatus</location>
        <location evidence="12">Golgi stack membrane</location>
        <topology evidence="12">Single-pass type II membrane protein</topology>
    </subcellularLocation>
</comment>
<keyword evidence="6 12" id="KW-0812">Transmembrane</keyword>
<dbReference type="InterPro" id="IPR055270">
    <property type="entry name" value="Glyco_tran_10_C"/>
</dbReference>
<dbReference type="PANTHER" id="PTHR48438:SF1">
    <property type="entry name" value="ALPHA-(1,3)-FUCOSYLTRANSFERASE C-RELATED"/>
    <property type="match status" value="1"/>
</dbReference>
<name>A0A2C9JH55_BIOGL</name>
<evidence type="ECO:0000256" key="11">
    <source>
        <dbReference type="ARBA" id="ARBA00023180"/>
    </source>
</evidence>
<evidence type="ECO:0000256" key="9">
    <source>
        <dbReference type="ARBA" id="ARBA00023034"/>
    </source>
</evidence>
<gene>
    <name evidence="15" type="primary">106059777</name>
</gene>
<dbReference type="EC" id="2.4.1.-" evidence="12"/>
<dbReference type="GO" id="GO:0000139">
    <property type="term" value="C:Golgi membrane"/>
    <property type="evidence" value="ECO:0007669"/>
    <property type="project" value="UniProtKB-SubCell"/>
</dbReference>
<evidence type="ECO:0000256" key="12">
    <source>
        <dbReference type="RuleBase" id="RU003832"/>
    </source>
</evidence>
<keyword evidence="7" id="KW-0735">Signal-anchor</keyword>
<dbReference type="KEGG" id="bgt:106059777"/>
<protein>
    <recommendedName>
        <fullName evidence="12">Fucosyltransferase</fullName>
        <ecNumber evidence="12">2.4.1.-</ecNumber>
    </recommendedName>
</protein>
<dbReference type="FunFam" id="3.40.50.11660:FF:000002">
    <property type="entry name" value="Alpha-(1,3)-fucosyltransferase"/>
    <property type="match status" value="1"/>
</dbReference>
<dbReference type="EnsemblMetazoa" id="BGLB002462-RC">
    <property type="protein sequence ID" value="BGLB002462-PC"/>
    <property type="gene ID" value="BGLB002462"/>
</dbReference>
<dbReference type="Pfam" id="PF00852">
    <property type="entry name" value="Glyco_transf_10"/>
    <property type="match status" value="1"/>
</dbReference>
<evidence type="ECO:0000256" key="8">
    <source>
        <dbReference type="ARBA" id="ARBA00022989"/>
    </source>
</evidence>
<keyword evidence="4 12" id="KW-0328">Glycosyltransferase</keyword>
<dbReference type="VEuPathDB" id="VectorBase:BGLB002462"/>
<dbReference type="VEuPathDB" id="VectorBase:BGLAX_044494"/>